<dbReference type="GO" id="GO:0016874">
    <property type="term" value="F:ligase activity"/>
    <property type="evidence" value="ECO:0007669"/>
    <property type="project" value="UniProtKB-KW"/>
</dbReference>
<dbReference type="SUPFAM" id="SSF56091">
    <property type="entry name" value="DNA ligase/mRNA capping enzyme, catalytic domain"/>
    <property type="match status" value="1"/>
</dbReference>
<accession>A0A2Z2U7V9</accession>
<organism evidence="7 8">
    <name type="scientific">Ralstonia phage RPSC1</name>
    <dbReference type="NCBI Taxonomy" id="2041351"/>
    <lineage>
        <taxon>Viruses</taxon>
        <taxon>Duplodnaviria</taxon>
        <taxon>Heunggongvirae</taxon>
        <taxon>Uroviricota</taxon>
        <taxon>Caudoviricetes</taxon>
        <taxon>Autographivirales</taxon>
        <taxon>Autotranscriptaviridae</taxon>
        <taxon>Stompelvirus</taxon>
        <taxon>Stompelvirus RPSC1</taxon>
    </lineage>
</organism>
<keyword evidence="8" id="KW-1185">Reference proteome</keyword>
<evidence type="ECO:0000313" key="7">
    <source>
        <dbReference type="EMBL" id="ATN92950.1"/>
    </source>
</evidence>
<dbReference type="Gene3D" id="3.30.1490.70">
    <property type="match status" value="1"/>
</dbReference>
<keyword evidence="5" id="KW-0234">DNA repair</keyword>
<evidence type="ECO:0000256" key="3">
    <source>
        <dbReference type="ARBA" id="ARBA00022705"/>
    </source>
</evidence>
<comment type="similarity">
    <text evidence="1">Belongs to the ATP-dependent DNA ligase family.</text>
</comment>
<keyword evidence="2 7" id="KW-0436">Ligase</keyword>
<keyword evidence="3" id="KW-0235">DNA replication</keyword>
<feature type="domain" description="DNA ligase OB-like" evidence="6">
    <location>
        <begin position="238"/>
        <end position="321"/>
    </location>
</feature>
<dbReference type="SUPFAM" id="SSF50249">
    <property type="entry name" value="Nucleic acid-binding proteins"/>
    <property type="match status" value="1"/>
</dbReference>
<dbReference type="Proteomes" id="UP000258840">
    <property type="component" value="Segment"/>
</dbReference>
<dbReference type="InterPro" id="IPR050326">
    <property type="entry name" value="NAD_dep_DNA_ligaseB"/>
</dbReference>
<dbReference type="PANTHER" id="PTHR47810:SF1">
    <property type="entry name" value="DNA LIGASE B"/>
    <property type="match status" value="1"/>
</dbReference>
<keyword evidence="4" id="KW-0227">DNA damage</keyword>
<dbReference type="PANTHER" id="PTHR47810">
    <property type="entry name" value="DNA LIGASE"/>
    <property type="match status" value="1"/>
</dbReference>
<protein>
    <submittedName>
        <fullName evidence="7">DNA ligase-like protein</fullName>
    </submittedName>
</protein>
<evidence type="ECO:0000256" key="1">
    <source>
        <dbReference type="ARBA" id="ARBA00007572"/>
    </source>
</evidence>
<sequence>MDNPKNISFRTINGHSKAELQGALKYDERQIQAVIDRVGFVAVGNKIDGMRVEFQVSPEGQVSAVSRSSKLVPALQLALSGIPPGRMKLREVFPRGVRLDCEVTVDGLSFQKGCGELRRKQPVPLATVRIWPISFKPWGDGWPGALSDMTTFTDRHAWADTFGRLFAYAVGCQVQSLGEGIAHDLGLLAAKYAKARAAGLEGLMVYDPEGEHRCGKVLGWWKMKPEEEADGIIVDLIEGEGRLAGTMGAALVELEAGGTFPVGTGWTDAQRKELWEAYQVYQAATSLGHTCTPRFRRYVQITFMERTDDGNLRHPAFDRFRDIEGDEGVKS</sequence>
<evidence type="ECO:0000256" key="4">
    <source>
        <dbReference type="ARBA" id="ARBA00022763"/>
    </source>
</evidence>
<dbReference type="CDD" id="cd08041">
    <property type="entry name" value="OBF_kDNA_ligase_like"/>
    <property type="match status" value="1"/>
</dbReference>
<gene>
    <name evidence="7" type="ORF">RPSC1_19</name>
</gene>
<dbReference type="Pfam" id="PF14743">
    <property type="entry name" value="DNA_ligase_OB_2"/>
    <property type="match status" value="1"/>
</dbReference>
<evidence type="ECO:0000259" key="6">
    <source>
        <dbReference type="Pfam" id="PF14743"/>
    </source>
</evidence>
<dbReference type="InterPro" id="IPR012340">
    <property type="entry name" value="NA-bd_OB-fold"/>
</dbReference>
<dbReference type="Gene3D" id="3.30.470.30">
    <property type="entry name" value="DNA ligase/mRNA capping enzyme"/>
    <property type="match status" value="1"/>
</dbReference>
<dbReference type="EMBL" id="MF893341">
    <property type="protein sequence ID" value="ATN92950.1"/>
    <property type="molecule type" value="Genomic_DNA"/>
</dbReference>
<dbReference type="GO" id="GO:0006281">
    <property type="term" value="P:DNA repair"/>
    <property type="evidence" value="ECO:0007669"/>
    <property type="project" value="UniProtKB-KW"/>
</dbReference>
<reference evidence="7 8" key="1">
    <citation type="journal article" date="2018" name="Arch. Virol.">
        <title>Genomic characterization of the novel Ralstonia phage RPSC1.</title>
        <authorList>
            <person name="Liao M."/>
        </authorList>
    </citation>
    <scope>NUCLEOTIDE SEQUENCE [LARGE SCALE GENOMIC DNA]</scope>
</reference>
<dbReference type="GO" id="GO:0006260">
    <property type="term" value="P:DNA replication"/>
    <property type="evidence" value="ECO:0007669"/>
    <property type="project" value="UniProtKB-KW"/>
</dbReference>
<evidence type="ECO:0000256" key="5">
    <source>
        <dbReference type="ARBA" id="ARBA00023204"/>
    </source>
</evidence>
<evidence type="ECO:0000313" key="8">
    <source>
        <dbReference type="Proteomes" id="UP000258840"/>
    </source>
</evidence>
<name>A0A2Z2U7V9_9CAUD</name>
<proteinExistence type="inferred from homology"/>
<dbReference type="InterPro" id="IPR029319">
    <property type="entry name" value="DNA_ligase_OB"/>
</dbReference>
<evidence type="ECO:0000256" key="2">
    <source>
        <dbReference type="ARBA" id="ARBA00022598"/>
    </source>
</evidence>
<dbReference type="Gene3D" id="2.40.50.140">
    <property type="entry name" value="Nucleic acid-binding proteins"/>
    <property type="match status" value="1"/>
</dbReference>